<dbReference type="AlphaFoldDB" id="C6BP97"/>
<dbReference type="KEGG" id="rpf:Rpic12D_4786"/>
<evidence type="ECO:0000313" key="1">
    <source>
        <dbReference type="EMBL" id="ACS66021.1"/>
    </source>
</evidence>
<keyword evidence="1" id="KW-0614">Plasmid</keyword>
<protein>
    <submittedName>
        <fullName evidence="1">Uncharacterized protein</fullName>
    </submittedName>
</protein>
<accession>C6BP97</accession>
<name>C6BP97_RALP1</name>
<proteinExistence type="predicted"/>
<organism evidence="1">
    <name type="scientific">Ralstonia pickettii (strain 12D)</name>
    <dbReference type="NCBI Taxonomy" id="428406"/>
    <lineage>
        <taxon>Bacteria</taxon>
        <taxon>Pseudomonadati</taxon>
        <taxon>Pseudomonadota</taxon>
        <taxon>Betaproteobacteria</taxon>
        <taxon>Burkholderiales</taxon>
        <taxon>Burkholderiaceae</taxon>
        <taxon>Ralstonia</taxon>
    </lineage>
</organism>
<gene>
    <name evidence="1" type="ordered locus">Rpic12D_4786</name>
</gene>
<dbReference type="HOGENOM" id="CLU_3083920_0_0_4"/>
<sequence length="52" mass="5544">MQTYILIMIAISSLTGQVEAIHSTEFSGKVTCEAAAQQFAKEGVLKATCVPK</sequence>
<dbReference type="EMBL" id="CP001646">
    <property type="protein sequence ID" value="ACS66021.1"/>
    <property type="molecule type" value="Genomic_DNA"/>
</dbReference>
<geneLocation type="plasmid" evidence="1">
    <name>pRp12D01</name>
</geneLocation>
<reference evidence="1" key="1">
    <citation type="submission" date="2009-06" db="EMBL/GenBank/DDBJ databases">
        <title>Complete sequence plasmid 1 of Ralstonia pickettii 12D.</title>
        <authorList>
            <consortium name="US DOE Joint Genome Institute"/>
            <person name="Lucas S."/>
            <person name="Copeland A."/>
            <person name="Lapidus A."/>
            <person name="Glavina del Rio T."/>
            <person name="Dalin E."/>
            <person name="Tice H."/>
            <person name="Bruce D."/>
            <person name="Goodwin L."/>
            <person name="Pitluck S."/>
            <person name="Sims D."/>
            <person name="Meincke L."/>
            <person name="Brettin T."/>
            <person name="Detter J.C."/>
            <person name="Han C."/>
            <person name="Larimer F."/>
            <person name="Land M."/>
            <person name="Hauser L."/>
            <person name="Kyrpides N."/>
            <person name="Ovchinnikova G."/>
            <person name="Marsh T."/>
            <person name="Richardson P."/>
        </authorList>
    </citation>
    <scope>NUCLEOTIDE SEQUENCE [LARGE SCALE GENOMIC DNA]</scope>
    <source>
        <strain evidence="1">12D</strain>
        <plasmid>12D</plasmid>
        <plasmid evidence="1">pRp12D01</plasmid>
    </source>
</reference>